<dbReference type="PANTHER" id="PTHR35109:SF1">
    <property type="entry name" value="GLUTAMATE RACEMASE"/>
    <property type="match status" value="1"/>
</dbReference>
<evidence type="ECO:0000256" key="1">
    <source>
        <dbReference type="SAM" id="MobiDB-lite"/>
    </source>
</evidence>
<reference evidence="2" key="1">
    <citation type="submission" date="2020-09" db="EMBL/GenBank/DDBJ databases">
        <title>Genome-Enabled Discovery of Anthraquinone Biosynthesis in Senna tora.</title>
        <authorList>
            <person name="Kang S.-H."/>
            <person name="Pandey R.P."/>
            <person name="Lee C.-M."/>
            <person name="Sim J.-S."/>
            <person name="Jeong J.-T."/>
            <person name="Choi B.-S."/>
            <person name="Jung M."/>
            <person name="Ginzburg D."/>
            <person name="Zhao K."/>
            <person name="Won S.Y."/>
            <person name="Oh T.-J."/>
            <person name="Yu Y."/>
            <person name="Kim N.-H."/>
            <person name="Lee O.R."/>
            <person name="Lee T.-H."/>
            <person name="Bashyal P."/>
            <person name="Kim T.-S."/>
            <person name="Lee W.-H."/>
            <person name="Kawkins C."/>
            <person name="Kim C.-K."/>
            <person name="Kim J.S."/>
            <person name="Ahn B.O."/>
            <person name="Rhee S.Y."/>
            <person name="Sohng J.K."/>
        </authorList>
    </citation>
    <scope>NUCLEOTIDE SEQUENCE</scope>
    <source>
        <tissue evidence="2">Leaf</tissue>
    </source>
</reference>
<evidence type="ECO:0000313" key="3">
    <source>
        <dbReference type="Proteomes" id="UP000634136"/>
    </source>
</evidence>
<dbReference type="InterPro" id="IPR004926">
    <property type="entry name" value="LEA_3a"/>
</dbReference>
<dbReference type="Pfam" id="PF03242">
    <property type="entry name" value="LEA_3a"/>
    <property type="match status" value="1"/>
</dbReference>
<comment type="caution">
    <text evidence="2">The sequence shown here is derived from an EMBL/GenBank/DDBJ whole genome shotgun (WGS) entry which is preliminary data.</text>
</comment>
<dbReference type="Proteomes" id="UP000634136">
    <property type="component" value="Unassembled WGS sequence"/>
</dbReference>
<gene>
    <name evidence="2" type="ORF">G2W53_032036</name>
</gene>
<sequence>MARGGFTKSKMLLLRREMSSGLSKFSGSKAQTTESHGVSKVISEKKKKEDATSSSSSSSSSSCWIPHPKTGIYFPKGHEWVMNDVPEGAATFTQTCWFRNDDGVDYPHHYN</sequence>
<dbReference type="OrthoDB" id="1930788at2759"/>
<feature type="compositionally biased region" description="Polar residues" evidence="1">
    <location>
        <begin position="23"/>
        <end position="36"/>
    </location>
</feature>
<protein>
    <submittedName>
        <fullName evidence="2">Late embryogenesis abundant protein</fullName>
    </submittedName>
</protein>
<feature type="compositionally biased region" description="Low complexity" evidence="1">
    <location>
        <begin position="53"/>
        <end position="62"/>
    </location>
</feature>
<feature type="compositionally biased region" description="Basic and acidic residues" evidence="1">
    <location>
        <begin position="42"/>
        <end position="51"/>
    </location>
</feature>
<dbReference type="EMBL" id="JAAIUW010000010">
    <property type="protein sequence ID" value="KAF7811060.1"/>
    <property type="molecule type" value="Genomic_DNA"/>
</dbReference>
<proteinExistence type="predicted"/>
<dbReference type="PANTHER" id="PTHR35109">
    <property type="entry name" value="GLUTAMATE RACEMASE"/>
    <property type="match status" value="1"/>
</dbReference>
<feature type="region of interest" description="Disordered" evidence="1">
    <location>
        <begin position="23"/>
        <end position="67"/>
    </location>
</feature>
<evidence type="ECO:0000313" key="2">
    <source>
        <dbReference type="EMBL" id="KAF7811060.1"/>
    </source>
</evidence>
<accession>A0A834SVI8</accession>
<name>A0A834SVI8_9FABA</name>
<dbReference type="AlphaFoldDB" id="A0A834SVI8"/>
<organism evidence="2 3">
    <name type="scientific">Senna tora</name>
    <dbReference type="NCBI Taxonomy" id="362788"/>
    <lineage>
        <taxon>Eukaryota</taxon>
        <taxon>Viridiplantae</taxon>
        <taxon>Streptophyta</taxon>
        <taxon>Embryophyta</taxon>
        <taxon>Tracheophyta</taxon>
        <taxon>Spermatophyta</taxon>
        <taxon>Magnoliopsida</taxon>
        <taxon>eudicotyledons</taxon>
        <taxon>Gunneridae</taxon>
        <taxon>Pentapetalae</taxon>
        <taxon>rosids</taxon>
        <taxon>fabids</taxon>
        <taxon>Fabales</taxon>
        <taxon>Fabaceae</taxon>
        <taxon>Caesalpinioideae</taxon>
        <taxon>Cassia clade</taxon>
        <taxon>Senna</taxon>
    </lineage>
</organism>
<keyword evidence="3" id="KW-1185">Reference proteome</keyword>